<dbReference type="FunFam" id="3.30.950.10:FF:000002">
    <property type="entry name" value="Ribosomal RNA small subunit methyltransferase I"/>
    <property type="match status" value="1"/>
</dbReference>
<dbReference type="PANTHER" id="PTHR46111">
    <property type="entry name" value="RIBOSOMAL RNA SMALL SUBUNIT METHYLTRANSFERASE I"/>
    <property type="match status" value="1"/>
</dbReference>
<evidence type="ECO:0000256" key="1">
    <source>
        <dbReference type="ARBA" id="ARBA00022490"/>
    </source>
</evidence>
<evidence type="ECO:0000313" key="9">
    <source>
        <dbReference type="Proteomes" id="UP000198131"/>
    </source>
</evidence>
<name>A0A212UFE8_9BACT</name>
<dbReference type="InterPro" id="IPR035996">
    <property type="entry name" value="4pyrrol_Methylase_sf"/>
</dbReference>
<dbReference type="GO" id="GO:0070677">
    <property type="term" value="F:rRNA (cytosine-2'-O-)-methyltransferase activity"/>
    <property type="evidence" value="ECO:0007669"/>
    <property type="project" value="UniProtKB-UniRule"/>
</dbReference>
<accession>A0A212UFE8</accession>
<keyword evidence="2 6" id="KW-0698">rRNA processing</keyword>
<gene>
    <name evidence="6" type="primary">rsmI</name>
    <name evidence="8" type="ORF">SAMN06265337_3615</name>
</gene>
<keyword evidence="1 6" id="KW-0963">Cytoplasm</keyword>
<dbReference type="PIRSF" id="PIRSF005917">
    <property type="entry name" value="MTase_YraL"/>
    <property type="match status" value="1"/>
</dbReference>
<dbReference type="InterPro" id="IPR000878">
    <property type="entry name" value="4pyrrol_Mease"/>
</dbReference>
<dbReference type="PANTHER" id="PTHR46111:SF1">
    <property type="entry name" value="RIBOSOMAL RNA SMALL SUBUNIT METHYLTRANSFERASE I"/>
    <property type="match status" value="1"/>
</dbReference>
<comment type="similarity">
    <text evidence="6">Belongs to the methyltransferase superfamily. RsmI family.</text>
</comment>
<evidence type="ECO:0000256" key="6">
    <source>
        <dbReference type="HAMAP-Rule" id="MF_01877"/>
    </source>
</evidence>
<dbReference type="Gene3D" id="3.40.1010.10">
    <property type="entry name" value="Cobalt-precorrin-4 Transmethylase, Domain 1"/>
    <property type="match status" value="1"/>
</dbReference>
<evidence type="ECO:0000256" key="5">
    <source>
        <dbReference type="ARBA" id="ARBA00022691"/>
    </source>
</evidence>
<dbReference type="Gene3D" id="3.30.950.10">
    <property type="entry name" value="Methyltransferase, Cobalt-precorrin-4 Transmethylase, Domain 2"/>
    <property type="match status" value="1"/>
</dbReference>
<dbReference type="GO" id="GO:0005737">
    <property type="term" value="C:cytoplasm"/>
    <property type="evidence" value="ECO:0007669"/>
    <property type="project" value="UniProtKB-SubCell"/>
</dbReference>
<organism evidence="8 9">
    <name type="scientific">Hymenobacter gelipurpurascens</name>
    <dbReference type="NCBI Taxonomy" id="89968"/>
    <lineage>
        <taxon>Bacteria</taxon>
        <taxon>Pseudomonadati</taxon>
        <taxon>Bacteroidota</taxon>
        <taxon>Cytophagia</taxon>
        <taxon>Cytophagales</taxon>
        <taxon>Hymenobacteraceae</taxon>
        <taxon>Hymenobacter</taxon>
    </lineage>
</organism>
<evidence type="ECO:0000256" key="2">
    <source>
        <dbReference type="ARBA" id="ARBA00022552"/>
    </source>
</evidence>
<evidence type="ECO:0000313" key="8">
    <source>
        <dbReference type="EMBL" id="SNC76893.1"/>
    </source>
</evidence>
<proteinExistence type="inferred from homology"/>
<dbReference type="InterPro" id="IPR008189">
    <property type="entry name" value="rRNA_ssu_MeTfrase_I"/>
</dbReference>
<reference evidence="9" key="1">
    <citation type="submission" date="2017-06" db="EMBL/GenBank/DDBJ databases">
        <authorList>
            <person name="Varghese N."/>
            <person name="Submissions S."/>
        </authorList>
    </citation>
    <scope>NUCLEOTIDE SEQUENCE [LARGE SCALE GENOMIC DNA]</scope>
    <source>
        <strain evidence="9">DSM 11116</strain>
    </source>
</reference>
<dbReference type="SUPFAM" id="SSF53790">
    <property type="entry name" value="Tetrapyrrole methylase"/>
    <property type="match status" value="1"/>
</dbReference>
<evidence type="ECO:0000259" key="7">
    <source>
        <dbReference type="Pfam" id="PF00590"/>
    </source>
</evidence>
<feature type="domain" description="Tetrapyrrole methylase" evidence="7">
    <location>
        <begin position="11"/>
        <end position="210"/>
    </location>
</feature>
<dbReference type="InterPro" id="IPR018063">
    <property type="entry name" value="SAM_MeTrfase_RsmI_CS"/>
</dbReference>
<dbReference type="FunFam" id="3.40.1010.10:FF:000007">
    <property type="entry name" value="Ribosomal RNA small subunit methyltransferase I"/>
    <property type="match status" value="1"/>
</dbReference>
<dbReference type="Pfam" id="PF00590">
    <property type="entry name" value="TP_methylase"/>
    <property type="match status" value="1"/>
</dbReference>
<comment type="subcellular location">
    <subcellularLocation>
        <location evidence="6">Cytoplasm</location>
    </subcellularLocation>
</comment>
<evidence type="ECO:0000256" key="3">
    <source>
        <dbReference type="ARBA" id="ARBA00022603"/>
    </source>
</evidence>
<dbReference type="Proteomes" id="UP000198131">
    <property type="component" value="Unassembled WGS sequence"/>
</dbReference>
<dbReference type="CDD" id="cd11648">
    <property type="entry name" value="RsmI"/>
    <property type="match status" value="1"/>
</dbReference>
<comment type="catalytic activity">
    <reaction evidence="6">
        <text>cytidine(1402) in 16S rRNA + S-adenosyl-L-methionine = 2'-O-methylcytidine(1402) in 16S rRNA + S-adenosyl-L-homocysteine + H(+)</text>
        <dbReference type="Rhea" id="RHEA:42924"/>
        <dbReference type="Rhea" id="RHEA-COMP:10285"/>
        <dbReference type="Rhea" id="RHEA-COMP:10286"/>
        <dbReference type="ChEBI" id="CHEBI:15378"/>
        <dbReference type="ChEBI" id="CHEBI:57856"/>
        <dbReference type="ChEBI" id="CHEBI:59789"/>
        <dbReference type="ChEBI" id="CHEBI:74495"/>
        <dbReference type="ChEBI" id="CHEBI:82748"/>
        <dbReference type="EC" id="2.1.1.198"/>
    </reaction>
</comment>
<keyword evidence="3 6" id="KW-0489">Methyltransferase</keyword>
<keyword evidence="5 6" id="KW-0949">S-adenosyl-L-methionine</keyword>
<dbReference type="PROSITE" id="PS01296">
    <property type="entry name" value="RSMI"/>
    <property type="match status" value="1"/>
</dbReference>
<sequence length="250" mass="27656">MSDTSAVPTVLYLVPTPIGNLEDITLRAIRVLGEVDTVLAEDTRTSGRLLQHLGLKKPMLSYHLHNEHQTVQRLLERLQKGETMALVSDAGTPGISDPGFLLVRECLAKGLKVECLPGATAFVPALLKSGFGAERFTFEGFLPVKKGRQTRLKELTQETRTMIFYESPHRIVKTLEQLAEVLGPARLASVSRELTKLFEETVNGTLPELAANFAGRAAIKGEIVLVVQGREKEERVKEDRYANHDDRSAD</sequence>
<keyword evidence="4 6" id="KW-0808">Transferase</keyword>
<dbReference type="InterPro" id="IPR014777">
    <property type="entry name" value="4pyrrole_Mease_sub1"/>
</dbReference>
<dbReference type="RefSeq" id="WP_088844892.1">
    <property type="nucleotide sequence ID" value="NZ_FYEW01000002.1"/>
</dbReference>
<dbReference type="HAMAP" id="MF_01877">
    <property type="entry name" value="16SrRNA_methyltr_I"/>
    <property type="match status" value="1"/>
</dbReference>
<dbReference type="EC" id="2.1.1.198" evidence="6"/>
<dbReference type="NCBIfam" id="TIGR00096">
    <property type="entry name" value="16S rRNA (cytidine(1402)-2'-O)-methyltransferase"/>
    <property type="match status" value="1"/>
</dbReference>
<protein>
    <recommendedName>
        <fullName evidence="6">Ribosomal RNA small subunit methyltransferase I</fullName>
        <ecNumber evidence="6">2.1.1.198</ecNumber>
    </recommendedName>
    <alternativeName>
        <fullName evidence="6">16S rRNA 2'-O-ribose C1402 methyltransferase</fullName>
    </alternativeName>
    <alternativeName>
        <fullName evidence="6">rRNA (cytidine-2'-O-)-methyltransferase RsmI</fullName>
    </alternativeName>
</protein>
<evidence type="ECO:0000256" key="4">
    <source>
        <dbReference type="ARBA" id="ARBA00022679"/>
    </source>
</evidence>
<dbReference type="InterPro" id="IPR014776">
    <property type="entry name" value="4pyrrole_Mease_sub2"/>
</dbReference>
<dbReference type="OrthoDB" id="9809084at2"/>
<keyword evidence="9" id="KW-1185">Reference proteome</keyword>
<dbReference type="AlphaFoldDB" id="A0A212UFE8"/>
<dbReference type="EMBL" id="FYEW01000002">
    <property type="protein sequence ID" value="SNC76893.1"/>
    <property type="molecule type" value="Genomic_DNA"/>
</dbReference>
<comment type="function">
    <text evidence="6">Catalyzes the 2'-O-methylation of the ribose of cytidine 1402 (C1402) in 16S rRNA.</text>
</comment>